<evidence type="ECO:0000313" key="9">
    <source>
        <dbReference type="Proteomes" id="UP000240418"/>
    </source>
</evidence>
<reference evidence="8 9" key="1">
    <citation type="submission" date="2018-03" db="EMBL/GenBank/DDBJ databases">
        <title>Genomic Encyclopedia of Archaeal and Bacterial Type Strains, Phase II (KMG-II): from individual species to whole genera.</title>
        <authorList>
            <person name="Goeker M."/>
        </authorList>
    </citation>
    <scope>NUCLEOTIDE SEQUENCE [LARGE SCALE GENOMIC DNA]</scope>
    <source>
        <strain evidence="8 9">DSM 100673</strain>
    </source>
</reference>
<sequence>MTVRVIGVVGPSGAGKDTVMRALAAARPEMVLVKRVITRAPDEGGEDYTAVGSEAFERMVAEGAFALSWGAHGLRYGVPRGSVIGRPKGEMALVNLSRSVLDDAREQLDGFRVLSLTARPETLAVRLVKRGRESHSEITSRLARADHNRPVGADVMDVSNERSVQETVSAVLSALYPVRAKR</sequence>
<dbReference type="RefSeq" id="WP_106610026.1">
    <property type="nucleotide sequence ID" value="NZ_PYGJ01000017.1"/>
</dbReference>
<dbReference type="EMBL" id="PYGJ01000017">
    <property type="protein sequence ID" value="PSL17526.1"/>
    <property type="molecule type" value="Genomic_DNA"/>
</dbReference>
<dbReference type="InterPro" id="IPR012699">
    <property type="entry name" value="PhnN"/>
</dbReference>
<evidence type="ECO:0000313" key="8">
    <source>
        <dbReference type="EMBL" id="PSL17526.1"/>
    </source>
</evidence>
<dbReference type="EC" id="2.7.4.23" evidence="3"/>
<dbReference type="InterPro" id="IPR008145">
    <property type="entry name" value="GK/Ca_channel_bsu"/>
</dbReference>
<feature type="domain" description="Guanylate kinase-like" evidence="7">
    <location>
        <begin position="3"/>
        <end position="176"/>
    </location>
</feature>
<dbReference type="SMART" id="SM00072">
    <property type="entry name" value="GuKc"/>
    <property type="match status" value="1"/>
</dbReference>
<evidence type="ECO:0000256" key="5">
    <source>
        <dbReference type="ARBA" id="ARBA00022741"/>
    </source>
</evidence>
<keyword evidence="4" id="KW-0808">Transferase</keyword>
<gene>
    <name evidence="8" type="ORF">CLV88_11790</name>
</gene>
<dbReference type="InterPro" id="IPR027417">
    <property type="entry name" value="P-loop_NTPase"/>
</dbReference>
<dbReference type="NCBIfam" id="TIGR02322">
    <property type="entry name" value="phosphon_PhnN"/>
    <property type="match status" value="1"/>
</dbReference>
<evidence type="ECO:0000256" key="4">
    <source>
        <dbReference type="ARBA" id="ARBA00022679"/>
    </source>
</evidence>
<dbReference type="InterPro" id="IPR008144">
    <property type="entry name" value="Guanylate_kin-like_dom"/>
</dbReference>
<evidence type="ECO:0000256" key="3">
    <source>
        <dbReference type="ARBA" id="ARBA00012892"/>
    </source>
</evidence>
<keyword evidence="8" id="KW-0418">Kinase</keyword>
<evidence type="ECO:0000256" key="6">
    <source>
        <dbReference type="ARBA" id="ARBA00022840"/>
    </source>
</evidence>
<dbReference type="PROSITE" id="PS50052">
    <property type="entry name" value="GUANYLATE_KINASE_2"/>
    <property type="match status" value="1"/>
</dbReference>
<evidence type="ECO:0000256" key="2">
    <source>
        <dbReference type="ARBA" id="ARBA00005069"/>
    </source>
</evidence>
<dbReference type="AlphaFoldDB" id="A0A2P8F736"/>
<protein>
    <recommendedName>
        <fullName evidence="3">ribose 1,5-bisphosphate phosphokinase</fullName>
        <ecNumber evidence="3">2.7.4.23</ecNumber>
    </recommendedName>
</protein>
<organism evidence="8 9">
    <name type="scientific">Shimia abyssi</name>
    <dbReference type="NCBI Taxonomy" id="1662395"/>
    <lineage>
        <taxon>Bacteria</taxon>
        <taxon>Pseudomonadati</taxon>
        <taxon>Pseudomonadota</taxon>
        <taxon>Alphaproteobacteria</taxon>
        <taxon>Rhodobacterales</taxon>
        <taxon>Roseobacteraceae</taxon>
    </lineage>
</organism>
<dbReference type="OrthoDB" id="341217at2"/>
<dbReference type="Proteomes" id="UP000240418">
    <property type="component" value="Unassembled WGS sequence"/>
</dbReference>
<dbReference type="GO" id="GO:0033863">
    <property type="term" value="F:ribose 1,5-bisphosphate phosphokinase activity"/>
    <property type="evidence" value="ECO:0007669"/>
    <property type="project" value="UniProtKB-EC"/>
</dbReference>
<proteinExistence type="predicted"/>
<dbReference type="PANTHER" id="PTHR23117">
    <property type="entry name" value="GUANYLATE KINASE-RELATED"/>
    <property type="match status" value="1"/>
</dbReference>
<name>A0A2P8F736_9RHOB</name>
<evidence type="ECO:0000259" key="7">
    <source>
        <dbReference type="PROSITE" id="PS50052"/>
    </source>
</evidence>
<dbReference type="GO" id="GO:0006015">
    <property type="term" value="P:5-phosphoribose 1-diphosphate biosynthetic process"/>
    <property type="evidence" value="ECO:0007669"/>
    <property type="project" value="UniProtKB-UniPathway"/>
</dbReference>
<dbReference type="UniPathway" id="UPA00087">
    <property type="reaction ID" value="UER00175"/>
</dbReference>
<comment type="catalytic activity">
    <reaction evidence="1">
        <text>alpha-D-ribose 1,5-bisphosphate + ATP = 5-phospho-alpha-D-ribose 1-diphosphate + ADP</text>
        <dbReference type="Rhea" id="RHEA:20109"/>
        <dbReference type="ChEBI" id="CHEBI:30616"/>
        <dbReference type="ChEBI" id="CHEBI:58017"/>
        <dbReference type="ChEBI" id="CHEBI:68688"/>
        <dbReference type="ChEBI" id="CHEBI:456216"/>
        <dbReference type="EC" id="2.7.4.23"/>
    </reaction>
</comment>
<keyword evidence="6" id="KW-0067">ATP-binding</keyword>
<evidence type="ECO:0000256" key="1">
    <source>
        <dbReference type="ARBA" id="ARBA00000373"/>
    </source>
</evidence>
<dbReference type="PANTHER" id="PTHR23117:SF8">
    <property type="entry name" value="RIBOSE 1,5-BISPHOSPHATE PHOSPHOKINASE PHNN"/>
    <property type="match status" value="1"/>
</dbReference>
<dbReference type="Gene3D" id="3.40.50.300">
    <property type="entry name" value="P-loop containing nucleotide triphosphate hydrolases"/>
    <property type="match status" value="1"/>
</dbReference>
<comment type="caution">
    <text evidence="8">The sequence shown here is derived from an EMBL/GenBank/DDBJ whole genome shotgun (WGS) entry which is preliminary data.</text>
</comment>
<comment type="pathway">
    <text evidence="2">Metabolic intermediate biosynthesis; 5-phospho-alpha-D-ribose 1-diphosphate biosynthesis; 5-phospho-alpha-D-ribose 1-diphosphate from D-ribose 5-phosphate (route II): step 3/3.</text>
</comment>
<keyword evidence="5" id="KW-0547">Nucleotide-binding</keyword>
<dbReference type="GO" id="GO:0005524">
    <property type="term" value="F:ATP binding"/>
    <property type="evidence" value="ECO:0007669"/>
    <property type="project" value="UniProtKB-KW"/>
</dbReference>
<keyword evidence="9" id="KW-1185">Reference proteome</keyword>
<dbReference type="GO" id="GO:0005829">
    <property type="term" value="C:cytosol"/>
    <property type="evidence" value="ECO:0007669"/>
    <property type="project" value="TreeGrafter"/>
</dbReference>
<accession>A0A2P8F736</accession>
<dbReference type="SUPFAM" id="SSF52540">
    <property type="entry name" value="P-loop containing nucleoside triphosphate hydrolases"/>
    <property type="match status" value="1"/>
</dbReference>